<dbReference type="Gene3D" id="1.25.40.10">
    <property type="entry name" value="Tetratricopeptide repeat domain"/>
    <property type="match status" value="1"/>
</dbReference>
<dbReference type="Proteomes" id="UP001162972">
    <property type="component" value="Chromosome 11"/>
</dbReference>
<evidence type="ECO:0000256" key="1">
    <source>
        <dbReference type="ARBA" id="ARBA00022737"/>
    </source>
</evidence>
<dbReference type="InterPro" id="IPR011990">
    <property type="entry name" value="TPR-like_helical_dom_sf"/>
</dbReference>
<dbReference type="AlphaFoldDB" id="A0AAD6P5J1"/>
<dbReference type="InterPro" id="IPR002885">
    <property type="entry name" value="PPR_rpt"/>
</dbReference>
<evidence type="ECO:0000313" key="3">
    <source>
        <dbReference type="EMBL" id="KAJ6416801.1"/>
    </source>
</evidence>
<dbReference type="EMBL" id="JAPFFJ010000011">
    <property type="protein sequence ID" value="KAJ6416801.1"/>
    <property type="molecule type" value="Genomic_DNA"/>
</dbReference>
<feature type="repeat" description="PPR" evidence="2">
    <location>
        <begin position="185"/>
        <end position="219"/>
    </location>
</feature>
<dbReference type="PROSITE" id="PS51375">
    <property type="entry name" value="PPR"/>
    <property type="match status" value="1"/>
</dbReference>
<dbReference type="InterPro" id="IPR044646">
    <property type="entry name" value="EMB1417-like"/>
</dbReference>
<gene>
    <name evidence="3" type="ORF">OIU84_002641</name>
</gene>
<protein>
    <recommendedName>
        <fullName evidence="5">Pentatricopeptide repeat-containing protein</fullName>
    </recommendedName>
</protein>
<keyword evidence="1" id="KW-0677">Repeat</keyword>
<comment type="caution">
    <text evidence="3">The sequence shown here is derived from an EMBL/GenBank/DDBJ whole genome shotgun (WGS) entry which is preliminary data.</text>
</comment>
<keyword evidence="4" id="KW-1185">Reference proteome</keyword>
<dbReference type="PANTHER" id="PTHR46782:SF2">
    <property type="entry name" value="OS07G0545900 PROTEIN"/>
    <property type="match status" value="1"/>
</dbReference>
<dbReference type="PANTHER" id="PTHR46782">
    <property type="entry name" value="OS01G0757700 PROTEIN"/>
    <property type="match status" value="1"/>
</dbReference>
<sequence length="416" mass="47606">MNEVALSFGFLFPSVKISFFQRTARLTSLKPKVTRALCVKCSKKQLKFNSRVDENRKVVKKSGTKEHHLWQKRDSAGSGQKALNLVRIVSELPNEKEAVYGALDKWTAWETEFPLIAAAKALKILRQRRQWTRVIQVAKWMLSKGQGATLGTYDTLLLAFDKDDRVDEAKSLWNMIIYVHTRSMSKRLFARMISLYDHHNMQDEIIEVFADMEELGVRPDEDTVWRVARAFKKLGQEEKQELVLERYLCKWKYIHFNVVACNVNEMGIVGMQSNAHTSVHEVLNVVARISSTQSIFLWLGAYLLCICCLLVHSEHQLANRCEVLRTASRTVSDQWCGDFLFLKFGQFLAKASLEAQKRSADAIKVVLLMAVEMVLPEESLSSILGNYSCDLQKSIKDLNFFSLALVIEFAKLLNSQ</sequence>
<proteinExistence type="predicted"/>
<organism evidence="3 4">
    <name type="scientific">Salix udensis</name>
    <dbReference type="NCBI Taxonomy" id="889485"/>
    <lineage>
        <taxon>Eukaryota</taxon>
        <taxon>Viridiplantae</taxon>
        <taxon>Streptophyta</taxon>
        <taxon>Embryophyta</taxon>
        <taxon>Tracheophyta</taxon>
        <taxon>Spermatophyta</taxon>
        <taxon>Magnoliopsida</taxon>
        <taxon>eudicotyledons</taxon>
        <taxon>Gunneridae</taxon>
        <taxon>Pentapetalae</taxon>
        <taxon>rosids</taxon>
        <taxon>fabids</taxon>
        <taxon>Malpighiales</taxon>
        <taxon>Salicaceae</taxon>
        <taxon>Saliceae</taxon>
        <taxon>Salix</taxon>
    </lineage>
</organism>
<reference evidence="3 4" key="1">
    <citation type="journal article" date="2023" name="Int. J. Mol. Sci.">
        <title>De Novo Assembly and Annotation of 11 Diverse Shrub Willow (Salix) Genomes Reveals Novel Gene Organization in Sex-Linked Regions.</title>
        <authorList>
            <person name="Hyden B."/>
            <person name="Feng K."/>
            <person name="Yates T.B."/>
            <person name="Jawdy S."/>
            <person name="Cereghino C."/>
            <person name="Smart L.B."/>
            <person name="Muchero W."/>
        </authorList>
    </citation>
    <scope>NUCLEOTIDE SEQUENCE [LARGE SCALE GENOMIC DNA]</scope>
    <source>
        <tissue evidence="3">Shoot tip</tissue>
    </source>
</reference>
<evidence type="ECO:0000256" key="2">
    <source>
        <dbReference type="PROSITE-ProRule" id="PRU00708"/>
    </source>
</evidence>
<evidence type="ECO:0000313" key="4">
    <source>
        <dbReference type="Proteomes" id="UP001162972"/>
    </source>
</evidence>
<name>A0AAD6P5J1_9ROSI</name>
<accession>A0AAD6P5J1</accession>
<evidence type="ECO:0008006" key="5">
    <source>
        <dbReference type="Google" id="ProtNLM"/>
    </source>
</evidence>